<organism evidence="4 5">
    <name type="scientific">Maioricimonas rarisocia</name>
    <dbReference type="NCBI Taxonomy" id="2528026"/>
    <lineage>
        <taxon>Bacteria</taxon>
        <taxon>Pseudomonadati</taxon>
        <taxon>Planctomycetota</taxon>
        <taxon>Planctomycetia</taxon>
        <taxon>Planctomycetales</taxon>
        <taxon>Planctomycetaceae</taxon>
        <taxon>Maioricimonas</taxon>
    </lineage>
</organism>
<keyword evidence="2" id="KW-0472">Membrane</keyword>
<keyword evidence="5" id="KW-1185">Reference proteome</keyword>
<dbReference type="PROSITE" id="PS00409">
    <property type="entry name" value="PROKAR_NTER_METHYL"/>
    <property type="match status" value="1"/>
</dbReference>
<dbReference type="Proteomes" id="UP000320496">
    <property type="component" value="Chromosome"/>
</dbReference>
<dbReference type="AlphaFoldDB" id="A0A517Z9E2"/>
<dbReference type="NCBIfam" id="TIGR02532">
    <property type="entry name" value="IV_pilin_GFxxxE"/>
    <property type="match status" value="1"/>
</dbReference>
<dbReference type="OrthoDB" id="255848at2"/>
<dbReference type="Gene3D" id="3.30.700.10">
    <property type="entry name" value="Glycoprotein, Type 4 Pilin"/>
    <property type="match status" value="1"/>
</dbReference>
<evidence type="ECO:0000313" key="4">
    <source>
        <dbReference type="EMBL" id="QDU39104.1"/>
    </source>
</evidence>
<dbReference type="SUPFAM" id="SSF54523">
    <property type="entry name" value="Pili subunits"/>
    <property type="match status" value="1"/>
</dbReference>
<evidence type="ECO:0000313" key="5">
    <source>
        <dbReference type="Proteomes" id="UP000320496"/>
    </source>
</evidence>
<feature type="region of interest" description="Disordered" evidence="1">
    <location>
        <begin position="182"/>
        <end position="201"/>
    </location>
</feature>
<dbReference type="InterPro" id="IPR012902">
    <property type="entry name" value="N_methyl_site"/>
</dbReference>
<feature type="domain" description="DUF1559" evidence="3">
    <location>
        <begin position="36"/>
        <end position="319"/>
    </location>
</feature>
<keyword evidence="2" id="KW-0812">Transmembrane</keyword>
<dbReference type="RefSeq" id="WP_145370322.1">
    <property type="nucleotide sequence ID" value="NZ_CP036275.1"/>
</dbReference>
<evidence type="ECO:0000256" key="1">
    <source>
        <dbReference type="SAM" id="MobiDB-lite"/>
    </source>
</evidence>
<keyword evidence="2" id="KW-1133">Transmembrane helix</keyword>
<evidence type="ECO:0000256" key="2">
    <source>
        <dbReference type="SAM" id="Phobius"/>
    </source>
</evidence>
<gene>
    <name evidence="4" type="ORF">Mal4_34390</name>
</gene>
<dbReference type="InterPro" id="IPR011453">
    <property type="entry name" value="DUF1559"/>
</dbReference>
<dbReference type="PANTHER" id="PTHR30093">
    <property type="entry name" value="GENERAL SECRETION PATHWAY PROTEIN G"/>
    <property type="match status" value="1"/>
</dbReference>
<dbReference type="KEGG" id="mri:Mal4_34390"/>
<dbReference type="EMBL" id="CP036275">
    <property type="protein sequence ID" value="QDU39104.1"/>
    <property type="molecule type" value="Genomic_DNA"/>
</dbReference>
<evidence type="ECO:0000259" key="3">
    <source>
        <dbReference type="Pfam" id="PF07596"/>
    </source>
</evidence>
<dbReference type="PANTHER" id="PTHR30093:SF2">
    <property type="entry name" value="TYPE II SECRETION SYSTEM PROTEIN H"/>
    <property type="match status" value="1"/>
</dbReference>
<dbReference type="Pfam" id="PF07596">
    <property type="entry name" value="SBP_bac_10"/>
    <property type="match status" value="1"/>
</dbReference>
<protein>
    <submittedName>
        <fullName evidence="4">Putative major pilin subunit</fullName>
    </submittedName>
</protein>
<accession>A0A517Z9E2</accession>
<dbReference type="InterPro" id="IPR045584">
    <property type="entry name" value="Pilin-like"/>
</dbReference>
<name>A0A517Z9E2_9PLAN</name>
<reference evidence="4 5" key="1">
    <citation type="submission" date="2019-02" db="EMBL/GenBank/DDBJ databases">
        <title>Deep-cultivation of Planctomycetes and their phenomic and genomic characterization uncovers novel biology.</title>
        <authorList>
            <person name="Wiegand S."/>
            <person name="Jogler M."/>
            <person name="Boedeker C."/>
            <person name="Pinto D."/>
            <person name="Vollmers J."/>
            <person name="Rivas-Marin E."/>
            <person name="Kohn T."/>
            <person name="Peeters S.H."/>
            <person name="Heuer A."/>
            <person name="Rast P."/>
            <person name="Oberbeckmann S."/>
            <person name="Bunk B."/>
            <person name="Jeske O."/>
            <person name="Meyerdierks A."/>
            <person name="Storesund J.E."/>
            <person name="Kallscheuer N."/>
            <person name="Luecker S."/>
            <person name="Lage O.M."/>
            <person name="Pohl T."/>
            <person name="Merkel B.J."/>
            <person name="Hornburger P."/>
            <person name="Mueller R.-W."/>
            <person name="Bruemmer F."/>
            <person name="Labrenz M."/>
            <person name="Spormann A.M."/>
            <person name="Op den Camp H."/>
            <person name="Overmann J."/>
            <person name="Amann R."/>
            <person name="Jetten M.S.M."/>
            <person name="Mascher T."/>
            <person name="Medema M.H."/>
            <person name="Devos D.P."/>
            <person name="Kaster A.-K."/>
            <person name="Ovreas L."/>
            <person name="Rohde M."/>
            <person name="Galperin M.Y."/>
            <person name="Jogler C."/>
        </authorList>
    </citation>
    <scope>NUCLEOTIDE SEQUENCE [LARGE SCALE GENOMIC DNA]</scope>
    <source>
        <strain evidence="4 5">Mal4</strain>
    </source>
</reference>
<dbReference type="NCBIfam" id="TIGR04294">
    <property type="entry name" value="pre_pil_HX9DG"/>
    <property type="match status" value="1"/>
</dbReference>
<sequence length="344" mass="37219">MPCRTRSRITGFTLIELLVVIAIIAILIALLLPAVQQAREAARRSQCKNNLKQLGLALHNYHDAFETFPPGYVDQGAQLTEAGRGNWTWSAMLLPYVDQTPLFRILNVGDSTVSAILSDPEVGQSLQHQIPGFVCPSDPGPALNDADGSTFSWPERAIRDEIGNERLLARCSYVAANSSRRLGREEGSPIDPESRGTPAANGAFWQDSRVNFRTITDGSSNVLLVGERAWQLGSVEIRSGVLYGVRADRPDINGVVEGADDQGLVYMLGGGARRLNEVADAGGALLAGARQSFSSQHEGGGQFLMGDGRVRFISQNIDHDLSDAVDSMFERLIAIRDAAPISDF</sequence>
<feature type="transmembrane region" description="Helical" evidence="2">
    <location>
        <begin position="12"/>
        <end position="35"/>
    </location>
</feature>
<dbReference type="Pfam" id="PF07963">
    <property type="entry name" value="N_methyl"/>
    <property type="match status" value="1"/>
</dbReference>
<dbReference type="InterPro" id="IPR027558">
    <property type="entry name" value="Pre_pil_HX9DG_C"/>
</dbReference>
<proteinExistence type="predicted"/>